<dbReference type="Pfam" id="PF03732">
    <property type="entry name" value="Retrotrans_gag"/>
    <property type="match status" value="1"/>
</dbReference>
<evidence type="ECO:0000259" key="2">
    <source>
        <dbReference type="Pfam" id="PF03732"/>
    </source>
</evidence>
<dbReference type="AlphaFoldDB" id="A0ABD1PS48"/>
<sequence>MRNDDPHVGERGPQPIVSASVFQRLGEHGPRDRPQVSHQRRDPSGSPPRNRRERRAREAEARVESEYPYYQPPQDPYHQPPQGSYHQPPQGSYHQPHHLEEGQQAQNPFPPPVPERPKETRSYEVDDDDENLPFSEGIRNAPIPHEFRVPKITPYTGKGDPLDHVNTYKTEMTLRGANPALKCRAFHLTLSGGAKRWYNKLAAGSIHNWPDLKRTFINYFSSGRPASAPVQRLHDIRQAESEPLQSYLSRFNEEMLFCEAITDAEALSALKGGLDMNHPFWRDVRNKNPTTFDQLVEMIMEEITNENMILHRNRGGVAPNQVPRVNYGKTQVRHLPQPPRRRDYPADPNAGMSYVASAQEGLLPPYPVQMAPGSSTGAYNYGVPVPTYYETGTGSLPILPPRQETPSKYCLVHRSHGHSTEECREVVNLANRRETNSGPRRGGSTRRGMQSPMHHRRPQGPDRRSQQWDRRPANQDPPRRNSRSPGGQSRNAQKSYAKEAEGKLEMNWLINSRPSSSSKVDPISFTEEDMRGVHYPHCDALVVRAVVARNGLGRMLVDNGSSVNVIFTSTYEQMNIDVPLEPSTEPLYGFTGDCVTPKGIIRLGCHDGRRTLGCPYLHGISSGGQEIRLSRSLRPTRPKRTLGCNFHPPSLHEISHRRGNRYCARQPTRSPEMLQKCLEEG</sequence>
<feature type="compositionally biased region" description="Polar residues" evidence="1">
    <location>
        <begin position="84"/>
        <end position="93"/>
    </location>
</feature>
<name>A0ABD1PS48_9LAMI</name>
<feature type="compositionally biased region" description="Basic and acidic residues" evidence="1">
    <location>
        <begin position="1"/>
        <end position="10"/>
    </location>
</feature>
<evidence type="ECO:0000313" key="3">
    <source>
        <dbReference type="EMBL" id="KAL2466178.1"/>
    </source>
</evidence>
<evidence type="ECO:0000313" key="4">
    <source>
        <dbReference type="Proteomes" id="UP001604336"/>
    </source>
</evidence>
<feature type="compositionally biased region" description="Polar residues" evidence="1">
    <location>
        <begin position="483"/>
        <end position="494"/>
    </location>
</feature>
<feature type="compositionally biased region" description="Basic and acidic residues" evidence="1">
    <location>
        <begin position="115"/>
        <end position="124"/>
    </location>
</feature>
<dbReference type="PANTHER" id="PTHR33223">
    <property type="entry name" value="CCHC-TYPE DOMAIN-CONTAINING PROTEIN"/>
    <property type="match status" value="1"/>
</dbReference>
<protein>
    <submittedName>
        <fullName evidence="3">Ribonuclease H</fullName>
    </submittedName>
</protein>
<feature type="region of interest" description="Disordered" evidence="1">
    <location>
        <begin position="1"/>
        <end position="142"/>
    </location>
</feature>
<organism evidence="3 4">
    <name type="scientific">Abeliophyllum distichum</name>
    <dbReference type="NCBI Taxonomy" id="126358"/>
    <lineage>
        <taxon>Eukaryota</taxon>
        <taxon>Viridiplantae</taxon>
        <taxon>Streptophyta</taxon>
        <taxon>Embryophyta</taxon>
        <taxon>Tracheophyta</taxon>
        <taxon>Spermatophyta</taxon>
        <taxon>Magnoliopsida</taxon>
        <taxon>eudicotyledons</taxon>
        <taxon>Gunneridae</taxon>
        <taxon>Pentapetalae</taxon>
        <taxon>asterids</taxon>
        <taxon>lamiids</taxon>
        <taxon>Lamiales</taxon>
        <taxon>Oleaceae</taxon>
        <taxon>Forsythieae</taxon>
        <taxon>Abeliophyllum</taxon>
    </lineage>
</organism>
<feature type="region of interest" description="Disordered" evidence="1">
    <location>
        <begin position="427"/>
        <end position="498"/>
    </location>
</feature>
<dbReference type="PANTHER" id="PTHR33223:SF10">
    <property type="entry name" value="AMINOTRANSFERASE-LIKE PLANT MOBILE DOMAIN-CONTAINING PROTEIN"/>
    <property type="match status" value="1"/>
</dbReference>
<keyword evidence="4" id="KW-1185">Reference proteome</keyword>
<feature type="compositionally biased region" description="Basic and acidic residues" evidence="1">
    <location>
        <begin position="55"/>
        <end position="65"/>
    </location>
</feature>
<dbReference type="Proteomes" id="UP001604336">
    <property type="component" value="Unassembled WGS sequence"/>
</dbReference>
<proteinExistence type="predicted"/>
<dbReference type="CDD" id="cd00303">
    <property type="entry name" value="retropepsin_like"/>
    <property type="match status" value="1"/>
</dbReference>
<dbReference type="EMBL" id="JBFOLK010000013">
    <property type="protein sequence ID" value="KAL2466178.1"/>
    <property type="molecule type" value="Genomic_DNA"/>
</dbReference>
<evidence type="ECO:0000256" key="1">
    <source>
        <dbReference type="SAM" id="MobiDB-lite"/>
    </source>
</evidence>
<feature type="domain" description="Retrotransposon gag" evidence="2">
    <location>
        <begin position="185"/>
        <end position="275"/>
    </location>
</feature>
<feature type="compositionally biased region" description="Basic and acidic residues" evidence="1">
    <location>
        <begin position="25"/>
        <end position="43"/>
    </location>
</feature>
<feature type="compositionally biased region" description="Basic and acidic residues" evidence="1">
    <location>
        <begin position="459"/>
        <end position="479"/>
    </location>
</feature>
<comment type="caution">
    <text evidence="3">The sequence shown here is derived from an EMBL/GenBank/DDBJ whole genome shotgun (WGS) entry which is preliminary data.</text>
</comment>
<gene>
    <name evidence="3" type="ORF">Adt_42029</name>
</gene>
<accession>A0ABD1PS48</accession>
<dbReference type="InterPro" id="IPR005162">
    <property type="entry name" value="Retrotrans_gag_dom"/>
</dbReference>
<feature type="compositionally biased region" description="Pro residues" evidence="1">
    <location>
        <begin position="70"/>
        <end position="79"/>
    </location>
</feature>
<reference evidence="4" key="1">
    <citation type="submission" date="2024-07" db="EMBL/GenBank/DDBJ databases">
        <title>Two chromosome-level genome assemblies of Korean endemic species Abeliophyllum distichum and Forsythia ovata (Oleaceae).</title>
        <authorList>
            <person name="Jang H."/>
        </authorList>
    </citation>
    <scope>NUCLEOTIDE SEQUENCE [LARGE SCALE GENOMIC DNA]</scope>
</reference>